<gene>
    <name evidence="7" type="ORF">ACFPM4_14340</name>
</gene>
<dbReference type="Proteomes" id="UP001596147">
    <property type="component" value="Unassembled WGS sequence"/>
</dbReference>
<dbReference type="SMART" id="SM00448">
    <property type="entry name" value="REC"/>
    <property type="match status" value="1"/>
</dbReference>
<protein>
    <submittedName>
        <fullName evidence="7">Response regulator</fullName>
    </submittedName>
</protein>
<dbReference type="InterPro" id="IPR001789">
    <property type="entry name" value="Sig_transdc_resp-reg_receiver"/>
</dbReference>
<keyword evidence="4" id="KW-0597">Phosphoprotein</keyword>
<proteinExistence type="predicted"/>
<dbReference type="SUPFAM" id="SSF46689">
    <property type="entry name" value="Homeodomain-like"/>
    <property type="match status" value="2"/>
</dbReference>
<dbReference type="PANTHER" id="PTHR43280:SF28">
    <property type="entry name" value="HTH-TYPE TRANSCRIPTIONAL ACTIVATOR RHAS"/>
    <property type="match status" value="1"/>
</dbReference>
<evidence type="ECO:0000313" key="8">
    <source>
        <dbReference type="Proteomes" id="UP001596147"/>
    </source>
</evidence>
<accession>A0ABW0LMU4</accession>
<dbReference type="PRINTS" id="PR00032">
    <property type="entry name" value="HTHARAC"/>
</dbReference>
<reference evidence="8" key="1">
    <citation type="journal article" date="2019" name="Int. J. Syst. Evol. Microbiol.">
        <title>The Global Catalogue of Microorganisms (GCM) 10K type strain sequencing project: providing services to taxonomists for standard genome sequencing and annotation.</title>
        <authorList>
            <consortium name="The Broad Institute Genomics Platform"/>
            <consortium name="The Broad Institute Genome Sequencing Center for Infectious Disease"/>
            <person name="Wu L."/>
            <person name="Ma J."/>
        </authorList>
    </citation>
    <scope>NUCLEOTIDE SEQUENCE [LARGE SCALE GENOMIC DNA]</scope>
    <source>
        <strain evidence="8">CGMCC 1.12237</strain>
    </source>
</reference>
<dbReference type="InterPro" id="IPR009057">
    <property type="entry name" value="Homeodomain-like_sf"/>
</dbReference>
<dbReference type="CDD" id="cd17536">
    <property type="entry name" value="REC_YesN-like"/>
    <property type="match status" value="1"/>
</dbReference>
<evidence type="ECO:0000256" key="1">
    <source>
        <dbReference type="ARBA" id="ARBA00023015"/>
    </source>
</evidence>
<dbReference type="Gene3D" id="3.40.50.2300">
    <property type="match status" value="1"/>
</dbReference>
<dbReference type="RefSeq" id="WP_382353025.1">
    <property type="nucleotide sequence ID" value="NZ_JBHSMC010000020.1"/>
</dbReference>
<evidence type="ECO:0000256" key="2">
    <source>
        <dbReference type="ARBA" id="ARBA00023125"/>
    </source>
</evidence>
<dbReference type="Pfam" id="PF00072">
    <property type="entry name" value="Response_reg"/>
    <property type="match status" value="1"/>
</dbReference>
<keyword evidence="2" id="KW-0238">DNA-binding</keyword>
<evidence type="ECO:0000313" key="7">
    <source>
        <dbReference type="EMBL" id="MFC5465908.1"/>
    </source>
</evidence>
<keyword evidence="3" id="KW-0804">Transcription</keyword>
<dbReference type="PROSITE" id="PS50110">
    <property type="entry name" value="RESPONSE_REGULATORY"/>
    <property type="match status" value="1"/>
</dbReference>
<dbReference type="InterPro" id="IPR018060">
    <property type="entry name" value="HTH_AraC"/>
</dbReference>
<evidence type="ECO:0000259" key="6">
    <source>
        <dbReference type="PROSITE" id="PS50110"/>
    </source>
</evidence>
<dbReference type="InterPro" id="IPR018062">
    <property type="entry name" value="HTH_AraC-typ_CS"/>
</dbReference>
<dbReference type="SUPFAM" id="SSF52172">
    <property type="entry name" value="CheY-like"/>
    <property type="match status" value="1"/>
</dbReference>
<evidence type="ECO:0000256" key="4">
    <source>
        <dbReference type="PROSITE-ProRule" id="PRU00169"/>
    </source>
</evidence>
<dbReference type="Gene3D" id="1.10.10.60">
    <property type="entry name" value="Homeodomain-like"/>
    <property type="match status" value="2"/>
</dbReference>
<sequence length="245" mass="28296">MLYKLLIVDDEKIIRQSIESKVRRLQHPLAAILHAENGLEAKNIVQETAPDIIITDVCMPKMDGIELIQELVQVGSNSKIIVLSAFDDYAFVRKAFKYGVLDYLIKPINTGELHQQLTRIYKDLHTKEGENLETERHSPNSIINIVKDYVRKHYDRNITLSEAANLVNMNYSYFSKLFSEEANVSFSQYVMQVRMEKAKELLTDPINRINEISERVGYSNIYHFSRAFKNYAGCSPTDFRKTGVR</sequence>
<dbReference type="Pfam" id="PF12833">
    <property type="entry name" value="HTH_18"/>
    <property type="match status" value="1"/>
</dbReference>
<name>A0ABW0LMU4_9BACI</name>
<dbReference type="PROSITE" id="PS00041">
    <property type="entry name" value="HTH_ARAC_FAMILY_1"/>
    <property type="match status" value="1"/>
</dbReference>
<dbReference type="EMBL" id="JBHSMC010000020">
    <property type="protein sequence ID" value="MFC5465908.1"/>
    <property type="molecule type" value="Genomic_DNA"/>
</dbReference>
<dbReference type="PANTHER" id="PTHR43280">
    <property type="entry name" value="ARAC-FAMILY TRANSCRIPTIONAL REGULATOR"/>
    <property type="match status" value="1"/>
</dbReference>
<feature type="domain" description="Response regulatory" evidence="6">
    <location>
        <begin position="4"/>
        <end position="121"/>
    </location>
</feature>
<keyword evidence="8" id="KW-1185">Reference proteome</keyword>
<dbReference type="SMART" id="SM00342">
    <property type="entry name" value="HTH_ARAC"/>
    <property type="match status" value="1"/>
</dbReference>
<evidence type="ECO:0000256" key="3">
    <source>
        <dbReference type="ARBA" id="ARBA00023163"/>
    </source>
</evidence>
<keyword evidence="1" id="KW-0805">Transcription regulation</keyword>
<organism evidence="7 8">
    <name type="scientific">Lederbergia graminis</name>
    <dbReference type="NCBI Taxonomy" id="735518"/>
    <lineage>
        <taxon>Bacteria</taxon>
        <taxon>Bacillati</taxon>
        <taxon>Bacillota</taxon>
        <taxon>Bacilli</taxon>
        <taxon>Bacillales</taxon>
        <taxon>Bacillaceae</taxon>
        <taxon>Lederbergia</taxon>
    </lineage>
</organism>
<dbReference type="InterPro" id="IPR011006">
    <property type="entry name" value="CheY-like_superfamily"/>
</dbReference>
<dbReference type="PROSITE" id="PS01124">
    <property type="entry name" value="HTH_ARAC_FAMILY_2"/>
    <property type="match status" value="1"/>
</dbReference>
<evidence type="ECO:0000259" key="5">
    <source>
        <dbReference type="PROSITE" id="PS01124"/>
    </source>
</evidence>
<comment type="caution">
    <text evidence="7">The sequence shown here is derived from an EMBL/GenBank/DDBJ whole genome shotgun (WGS) entry which is preliminary data.</text>
</comment>
<feature type="domain" description="HTH araC/xylS-type" evidence="5">
    <location>
        <begin position="144"/>
        <end position="242"/>
    </location>
</feature>
<dbReference type="InterPro" id="IPR020449">
    <property type="entry name" value="Tscrpt_reg_AraC-type_HTH"/>
</dbReference>
<feature type="modified residue" description="4-aspartylphosphate" evidence="4">
    <location>
        <position position="56"/>
    </location>
</feature>